<comment type="caution">
    <text evidence="1">The sequence shown here is derived from an EMBL/GenBank/DDBJ whole genome shotgun (WGS) entry which is preliminary data.</text>
</comment>
<dbReference type="EMBL" id="BJXB01000023">
    <property type="protein sequence ID" value="GEM48732.1"/>
    <property type="molecule type" value="Genomic_DNA"/>
</dbReference>
<proteinExistence type="predicted"/>
<dbReference type="Proteomes" id="UP000321306">
    <property type="component" value="Unassembled WGS sequence"/>
</dbReference>
<accession>A0A511N7B3</accession>
<keyword evidence="2" id="KW-1185">Reference proteome</keyword>
<evidence type="ECO:0000313" key="2">
    <source>
        <dbReference type="Proteomes" id="UP000321306"/>
    </source>
</evidence>
<sequence length="226" mass="25570">MTEKTETNVGEIIRAARAEKRLSLRKVETLSKDLAERDPTVYEAITKSTMWEIEEYGQTFFAHRNTSPGKVRALIHLLWDGDTAKFQQDTGVEVLPVAKGAAPLPTGIPHYLELESTGGRASWTRIHTPEYYLRADFVIESRTSRMEPVITEGQMLYCQKKVPRVGEVCVIERENMGLIIAWCIGANTFEFGKPLEGDPEVLSMGSKDSFLGVVEYTKPQRRQAYR</sequence>
<protein>
    <submittedName>
        <fullName evidence="1">Uncharacterized protein</fullName>
    </submittedName>
</protein>
<reference evidence="1 2" key="1">
    <citation type="submission" date="2019-07" db="EMBL/GenBank/DDBJ databases">
        <title>Whole genome shotgun sequence of Deinococcus cellulosilyticus NBRC 106333.</title>
        <authorList>
            <person name="Hosoyama A."/>
            <person name="Uohara A."/>
            <person name="Ohji S."/>
            <person name="Ichikawa N."/>
        </authorList>
    </citation>
    <scope>NUCLEOTIDE SEQUENCE [LARGE SCALE GENOMIC DNA]</scope>
    <source>
        <strain evidence="1 2">NBRC 106333</strain>
    </source>
</reference>
<dbReference type="RefSeq" id="WP_146888043.1">
    <property type="nucleotide sequence ID" value="NZ_BJXB01000023.1"/>
</dbReference>
<name>A0A511N7B3_DEIC1</name>
<evidence type="ECO:0000313" key="1">
    <source>
        <dbReference type="EMBL" id="GEM48732.1"/>
    </source>
</evidence>
<gene>
    <name evidence="1" type="ORF">DC3_43670</name>
</gene>
<dbReference type="AlphaFoldDB" id="A0A511N7B3"/>
<organism evidence="1 2">
    <name type="scientific">Deinococcus cellulosilyticus (strain DSM 18568 / NBRC 106333 / KACC 11606 / 5516J-15)</name>
    <dbReference type="NCBI Taxonomy" id="1223518"/>
    <lineage>
        <taxon>Bacteria</taxon>
        <taxon>Thermotogati</taxon>
        <taxon>Deinococcota</taxon>
        <taxon>Deinococci</taxon>
        <taxon>Deinococcales</taxon>
        <taxon>Deinococcaceae</taxon>
        <taxon>Deinococcus</taxon>
    </lineage>
</organism>